<evidence type="ECO:0000256" key="6">
    <source>
        <dbReference type="ARBA" id="ARBA00022694"/>
    </source>
</evidence>
<accession>A0A7J3XXY3</accession>
<reference evidence="14" key="1">
    <citation type="journal article" date="2020" name="mSystems">
        <title>Genome- and Community-Level Interaction Insights into Carbon Utilization and Element Cycling Functions of Hydrothermarchaeota in Hydrothermal Sediment.</title>
        <authorList>
            <person name="Zhou Z."/>
            <person name="Liu Y."/>
            <person name="Xu W."/>
            <person name="Pan J."/>
            <person name="Luo Z.H."/>
            <person name="Li M."/>
        </authorList>
    </citation>
    <scope>NUCLEOTIDE SEQUENCE [LARGE SCALE GENOMIC DNA]</scope>
    <source>
        <strain evidence="14">SpSt-110</strain>
    </source>
</reference>
<proteinExistence type="inferred from homology"/>
<keyword evidence="8 11" id="KW-0408">Iron</keyword>
<evidence type="ECO:0000256" key="5">
    <source>
        <dbReference type="ARBA" id="ARBA00022691"/>
    </source>
</evidence>
<dbReference type="CDD" id="cd01335">
    <property type="entry name" value="Radical_SAM"/>
    <property type="match status" value="1"/>
</dbReference>
<evidence type="ECO:0000256" key="11">
    <source>
        <dbReference type="RuleBase" id="RU368081"/>
    </source>
</evidence>
<comment type="function">
    <text evidence="1 11">Catalyzes the methylthiolation of N6-threonylcarbamoyladenosine (t(6)A), leading to the formation of 2-methylthio-N6-threonylcarbamoyladenosine (ms(2)t(6)A) at position 37 in tRNAs that read codons beginning with adenine.</text>
</comment>
<dbReference type="EMBL" id="DRYK01000028">
    <property type="protein sequence ID" value="HHP67530.1"/>
    <property type="molecule type" value="Genomic_DNA"/>
</dbReference>
<feature type="domain" description="Radical SAM core" evidence="13">
    <location>
        <begin position="131"/>
        <end position="362"/>
    </location>
</feature>
<dbReference type="GO" id="GO:0046872">
    <property type="term" value="F:metal ion binding"/>
    <property type="evidence" value="ECO:0007669"/>
    <property type="project" value="UniProtKB-UniRule"/>
</dbReference>
<comment type="cofactor">
    <cofactor evidence="11">
        <name>[4Fe-4S] cluster</name>
        <dbReference type="ChEBI" id="CHEBI:49883"/>
    </cofactor>
    <text evidence="11">Binds 1 or 2 [4Fe-4S] cluster. One cluster is coordinated with 3 cysteines and an exchangeable S-adenosyl-L-methionine.</text>
</comment>
<evidence type="ECO:0000256" key="4">
    <source>
        <dbReference type="ARBA" id="ARBA00022679"/>
    </source>
</evidence>
<keyword evidence="6 11" id="KW-0819">tRNA processing</keyword>
<dbReference type="InterPro" id="IPR038135">
    <property type="entry name" value="Methylthiotransferase_N_sf"/>
</dbReference>
<evidence type="ECO:0000313" key="14">
    <source>
        <dbReference type="EMBL" id="HHP67530.1"/>
    </source>
</evidence>
<dbReference type="SFLD" id="SFLDG01082">
    <property type="entry name" value="B12-binding_domain_containing"/>
    <property type="match status" value="1"/>
</dbReference>
<dbReference type="PANTHER" id="PTHR11918">
    <property type="entry name" value="RADICAL SAM PROTEINS"/>
    <property type="match status" value="1"/>
</dbReference>
<dbReference type="PROSITE" id="PS51918">
    <property type="entry name" value="RADICAL_SAM"/>
    <property type="match status" value="1"/>
</dbReference>
<dbReference type="InterPro" id="IPR005839">
    <property type="entry name" value="Methylthiotransferase"/>
</dbReference>
<dbReference type="NCBIfam" id="TIGR00089">
    <property type="entry name" value="MiaB/RimO family radical SAM methylthiotransferase"/>
    <property type="match status" value="1"/>
</dbReference>
<evidence type="ECO:0000256" key="2">
    <source>
        <dbReference type="ARBA" id="ARBA00008616"/>
    </source>
</evidence>
<dbReference type="SFLD" id="SFLDG01061">
    <property type="entry name" value="methylthiotransferase"/>
    <property type="match status" value="1"/>
</dbReference>
<dbReference type="SMART" id="SM00729">
    <property type="entry name" value="Elp3"/>
    <property type="match status" value="1"/>
</dbReference>
<gene>
    <name evidence="14" type="ORF">ENM60_01875</name>
</gene>
<feature type="domain" description="MTTase N-terminal" evidence="12">
    <location>
        <begin position="1"/>
        <end position="115"/>
    </location>
</feature>
<dbReference type="EC" id="2.8.4.5" evidence="11"/>
<dbReference type="Pfam" id="PF00919">
    <property type="entry name" value="UPF0004"/>
    <property type="match status" value="1"/>
</dbReference>
<dbReference type="GO" id="GO:0035598">
    <property type="term" value="F:tRNA (N(6)-L-threonylcarbamoyladenosine(37)-C(2))-methylthiotransferase activity"/>
    <property type="evidence" value="ECO:0007669"/>
    <property type="project" value="UniProtKB-UniRule"/>
</dbReference>
<dbReference type="InterPro" id="IPR006638">
    <property type="entry name" value="Elp3/MiaA/NifB-like_rSAM"/>
</dbReference>
<dbReference type="FunFam" id="3.40.50.12160:FF:000003">
    <property type="entry name" value="CDK5 regulatory subunit-associated protein 1"/>
    <property type="match status" value="1"/>
</dbReference>
<comment type="similarity">
    <text evidence="2 11">Belongs to the methylthiotransferase family. CDKAL1 subfamily.</text>
</comment>
<sequence length="428" mass="48360">MRVYIETYGCALNKSDEALMRRVLVDRGHVIVDEASNADVIIVNTCTVRLETEYKMVKRISELYKYSSEKGKKLIVAGCLAKAQPFKVTEIAPSASLVSPQEADRIHIAVESRSRVYLLEGLRRRGVIGVYLTGRIAPIPIQEGCLGDCSFCIVKHARRVLVSHPVESIRAAVREAVEAGAVEIELTGMDLGAYGIDLYKSRRLPELINEVAEVDGSFMVRVGMLNPEHLRFILDGLIESLKHPRVYKFLHLPLQSGSNRILSLMKRNYSVEEYIEYVEEIKRKIPDISIATDIIVGFPTESDEDFQATLDVIKKLRFERVHLAGYSIRPRTWAASLPQLPTQTKKTRILQAMKVVEEVGLEEKMKYVGTTQNCFATERNRGWVCRLENYIPVVILGNDDEKIDYGKWVKVHVKAATFYDLRGTALSS</sequence>
<dbReference type="InterPro" id="IPR023404">
    <property type="entry name" value="rSAM_horseshoe"/>
</dbReference>
<dbReference type="InterPro" id="IPR006466">
    <property type="entry name" value="MiaB-like_arc_euk"/>
</dbReference>
<dbReference type="Pfam" id="PF04055">
    <property type="entry name" value="Radical_SAM"/>
    <property type="match status" value="1"/>
</dbReference>
<dbReference type="PROSITE" id="PS51449">
    <property type="entry name" value="MTTASE_N"/>
    <property type="match status" value="1"/>
</dbReference>
<dbReference type="FunFam" id="3.80.30.20:FF:000002">
    <property type="entry name" value="threonylcarbamoyladenosine tRNA methylthiotransferase isoform X2"/>
    <property type="match status" value="1"/>
</dbReference>
<dbReference type="NCBIfam" id="TIGR01578">
    <property type="entry name" value="MiaB-like-B"/>
    <property type="match status" value="1"/>
</dbReference>
<dbReference type="InterPro" id="IPR058240">
    <property type="entry name" value="rSAM_sf"/>
</dbReference>
<evidence type="ECO:0000259" key="12">
    <source>
        <dbReference type="PROSITE" id="PS51449"/>
    </source>
</evidence>
<comment type="caution">
    <text evidence="14">The sequence shown here is derived from an EMBL/GenBank/DDBJ whole genome shotgun (WGS) entry which is preliminary data.</text>
</comment>
<comment type="catalytic activity">
    <reaction evidence="10 11">
        <text>N(6)-L-threonylcarbamoyladenosine(37) in tRNA + (sulfur carrier)-SH + AH2 + 2 S-adenosyl-L-methionine = 2-methylsulfanyl-N(6)-L-threonylcarbamoyladenosine(37) in tRNA + (sulfur carrier)-H + 5'-deoxyadenosine + L-methionine + A + S-adenosyl-L-homocysteine + 2 H(+)</text>
        <dbReference type="Rhea" id="RHEA:37075"/>
        <dbReference type="Rhea" id="RHEA-COMP:10163"/>
        <dbReference type="Rhea" id="RHEA-COMP:11092"/>
        <dbReference type="Rhea" id="RHEA-COMP:14737"/>
        <dbReference type="Rhea" id="RHEA-COMP:14739"/>
        <dbReference type="ChEBI" id="CHEBI:13193"/>
        <dbReference type="ChEBI" id="CHEBI:15378"/>
        <dbReference type="ChEBI" id="CHEBI:17319"/>
        <dbReference type="ChEBI" id="CHEBI:17499"/>
        <dbReference type="ChEBI" id="CHEBI:29917"/>
        <dbReference type="ChEBI" id="CHEBI:57844"/>
        <dbReference type="ChEBI" id="CHEBI:57856"/>
        <dbReference type="ChEBI" id="CHEBI:59789"/>
        <dbReference type="ChEBI" id="CHEBI:64428"/>
        <dbReference type="ChEBI" id="CHEBI:74418"/>
        <dbReference type="ChEBI" id="CHEBI:74420"/>
        <dbReference type="EC" id="2.8.4.5"/>
    </reaction>
</comment>
<dbReference type="GO" id="GO:0051539">
    <property type="term" value="F:4 iron, 4 sulfur cluster binding"/>
    <property type="evidence" value="ECO:0007669"/>
    <property type="project" value="UniProtKB-UniRule"/>
</dbReference>
<dbReference type="PANTHER" id="PTHR11918:SF45">
    <property type="entry name" value="THREONYLCARBAMOYLADENOSINE TRNA METHYLTHIOTRANSFERASE"/>
    <property type="match status" value="1"/>
</dbReference>
<dbReference type="Gene3D" id="3.40.50.12160">
    <property type="entry name" value="Methylthiotransferase, N-terminal domain"/>
    <property type="match status" value="1"/>
</dbReference>
<evidence type="ECO:0000256" key="9">
    <source>
        <dbReference type="ARBA" id="ARBA00023014"/>
    </source>
</evidence>
<name>A0A7J3XXY3_9CREN</name>
<keyword evidence="7 11" id="KW-0479">Metal-binding</keyword>
<dbReference type="InterPro" id="IPR007197">
    <property type="entry name" value="rSAM"/>
</dbReference>
<dbReference type="InterPro" id="IPR013848">
    <property type="entry name" value="Methylthiotransferase_N"/>
</dbReference>
<keyword evidence="3 11" id="KW-0004">4Fe-4S</keyword>
<organism evidence="14">
    <name type="scientific">Thermogladius calderae</name>
    <dbReference type="NCBI Taxonomy" id="1200300"/>
    <lineage>
        <taxon>Archaea</taxon>
        <taxon>Thermoproteota</taxon>
        <taxon>Thermoprotei</taxon>
        <taxon>Desulfurococcales</taxon>
        <taxon>Desulfurococcaceae</taxon>
        <taxon>Thermogladius</taxon>
    </lineage>
</organism>
<keyword evidence="9 11" id="KW-0411">Iron-sulfur</keyword>
<evidence type="ECO:0000256" key="10">
    <source>
        <dbReference type="ARBA" id="ARBA00051661"/>
    </source>
</evidence>
<dbReference type="AlphaFoldDB" id="A0A7J3XXY3"/>
<dbReference type="Gene3D" id="3.80.30.20">
    <property type="entry name" value="tm_1862 like domain"/>
    <property type="match status" value="1"/>
</dbReference>
<evidence type="ECO:0000259" key="13">
    <source>
        <dbReference type="PROSITE" id="PS51918"/>
    </source>
</evidence>
<evidence type="ECO:0000256" key="7">
    <source>
        <dbReference type="ARBA" id="ARBA00022723"/>
    </source>
</evidence>
<evidence type="ECO:0000256" key="1">
    <source>
        <dbReference type="ARBA" id="ARBA00002399"/>
    </source>
</evidence>
<protein>
    <recommendedName>
        <fullName evidence="11">tRNA-t(6)A37 methylthiotransferase</fullName>
        <ecNumber evidence="11">2.8.4.5</ecNumber>
    </recommendedName>
</protein>
<keyword evidence="4 11" id="KW-0808">Transferase</keyword>
<dbReference type="SUPFAM" id="SSF102114">
    <property type="entry name" value="Radical SAM enzymes"/>
    <property type="match status" value="1"/>
</dbReference>
<evidence type="ECO:0000256" key="3">
    <source>
        <dbReference type="ARBA" id="ARBA00022485"/>
    </source>
</evidence>
<dbReference type="SFLD" id="SFLDS00029">
    <property type="entry name" value="Radical_SAM"/>
    <property type="match status" value="1"/>
</dbReference>
<keyword evidence="5 11" id="KW-0949">S-adenosyl-L-methionine</keyword>
<evidence type="ECO:0000256" key="8">
    <source>
        <dbReference type="ARBA" id="ARBA00023004"/>
    </source>
</evidence>